<evidence type="ECO:0000256" key="1">
    <source>
        <dbReference type="ARBA" id="ARBA00001967"/>
    </source>
</evidence>
<evidence type="ECO:0000256" key="2">
    <source>
        <dbReference type="ARBA" id="ARBA00004196"/>
    </source>
</evidence>
<dbReference type="EMBL" id="JALHLF010000111">
    <property type="protein sequence ID" value="MCJ2184530.1"/>
    <property type="molecule type" value="Genomic_DNA"/>
</dbReference>
<evidence type="ECO:0000256" key="5">
    <source>
        <dbReference type="ARBA" id="ARBA00022596"/>
    </source>
</evidence>
<dbReference type="Proteomes" id="UP001162881">
    <property type="component" value="Unassembled WGS sequence"/>
</dbReference>
<comment type="similarity">
    <text evidence="3 12">Belongs to the [NiFe]/[NiFeSe] hydrogenase large subunit family.</text>
</comment>
<proteinExistence type="inferred from homology"/>
<dbReference type="InterPro" id="IPR029014">
    <property type="entry name" value="NiFe-Hase_large"/>
</dbReference>
<evidence type="ECO:0000256" key="12">
    <source>
        <dbReference type="RuleBase" id="RU003896"/>
    </source>
</evidence>
<accession>A0ABT0BHY2</accession>
<dbReference type="PANTHER" id="PTHR42958">
    <property type="entry name" value="HYDROGENASE-2 LARGE CHAIN"/>
    <property type="match status" value="1"/>
</dbReference>
<protein>
    <recommendedName>
        <fullName evidence="9">Uptake hydrogenase large subunit</fullName>
    </recommendedName>
    <alternativeName>
        <fullName evidence="11">Hydrogenlyase</fullName>
    </alternativeName>
    <alternativeName>
        <fullName evidence="10">Membrane-bound hydrogenase large subunit</fullName>
    </alternativeName>
</protein>
<dbReference type="RefSeq" id="WP_244023453.1">
    <property type="nucleotide sequence ID" value="NZ_JALHLF010000111.1"/>
</dbReference>
<reference evidence="13" key="1">
    <citation type="submission" date="2022-03" db="EMBL/GenBank/DDBJ databases">
        <title>Identification of a novel bacterium isolated from mangrove sediments.</title>
        <authorList>
            <person name="Pan X."/>
        </authorList>
    </citation>
    <scope>NUCLEOTIDE SEQUENCE</scope>
    <source>
        <strain evidence="13">B1949</strain>
    </source>
</reference>
<comment type="function">
    <text evidence="8">This enzyme recycles the H(2) produced by nitrogenase to increase the production of ATP and to protect nitrogenase against inhibition or damage by O(2) under carbon- or phosphate-limited conditions.</text>
</comment>
<comment type="subunit">
    <text evidence="4">Heterodimer of a large and a small subunit.</text>
</comment>
<evidence type="ECO:0000256" key="9">
    <source>
        <dbReference type="ARBA" id="ARBA00040803"/>
    </source>
</evidence>
<keyword evidence="7 12" id="KW-0560">Oxidoreductase</keyword>
<dbReference type="InterPro" id="IPR018194">
    <property type="entry name" value="Ni-dep_hyd_lsu_Ni_BS"/>
</dbReference>
<organism evidence="13 14">
    <name type="scientific">Novosphingobium organovorum</name>
    <dbReference type="NCBI Taxonomy" id="2930092"/>
    <lineage>
        <taxon>Bacteria</taxon>
        <taxon>Pseudomonadati</taxon>
        <taxon>Pseudomonadota</taxon>
        <taxon>Alphaproteobacteria</taxon>
        <taxon>Sphingomonadales</taxon>
        <taxon>Sphingomonadaceae</taxon>
        <taxon>Novosphingobium</taxon>
    </lineage>
</organism>
<evidence type="ECO:0000256" key="4">
    <source>
        <dbReference type="ARBA" id="ARBA00011771"/>
    </source>
</evidence>
<sequence>MSRTIVVDPLTRIEGHLRIEAGLDAHGTVISALSSGTQVRGIEIILKGRDPRDAWAFAQRICGVCTLVHGLASVRAVEDALKITIPQNAEMIRNLMAGCQLVQDHVMHFYHLQAMDWVNPMAALRADPAQAAKIAAAQDYPESSIAHFTQVQDKLRGLVESGQLGLFRGGYWDHPGYRLSPEVNLIALAHYIEGLSWQREVGKIMAIFGGKDPHPNLVVGGVPCAISAGQGEGPGGGDGTAVNLTMLQTVQQLITTMERFVSRVYLPDLELIAGQYKDWFTRGEGIGNFLAYGDFGGTRDNGFGVARGVVLDRDLTRLHPIDLADKDQIQEFISNAWYSYEQGREAGLHPYAGETTLAYDGPQPPFDHLDRAKGYSWLKSPRWRGHPVEVGPLARLVVMRAAGETRAKDRTDAILGRLGLSFDALYSTMGRILARGIEAQLMTERMQDWLDTLLANIAAGDLKTFNASAWDPSTWPERAQGVGYVEAPRGSLAHWIVIENGKIANYQAVVPTTWNAGPLDPMGQAGPYEAALLDAHSLAVPEEPLELLRTIHSFDPCMACAAHVLGKEREEIVRVKVV</sequence>
<dbReference type="Gene3D" id="1.10.645.10">
    <property type="entry name" value="Cytochrome-c3 Hydrogenase, chain B"/>
    <property type="match status" value="1"/>
</dbReference>
<dbReference type="InterPro" id="IPR050867">
    <property type="entry name" value="NiFe/NiFeSe_hydrgnase_LSU"/>
</dbReference>
<evidence type="ECO:0000256" key="3">
    <source>
        <dbReference type="ARBA" id="ARBA00009292"/>
    </source>
</evidence>
<keyword evidence="6 12" id="KW-0479">Metal-binding</keyword>
<keyword evidence="5 12" id="KW-0533">Nickel</keyword>
<dbReference type="InterPro" id="IPR001501">
    <property type="entry name" value="Ni-dep_hyd_lsu"/>
</dbReference>
<comment type="subcellular location">
    <subcellularLocation>
        <location evidence="2">Cell envelope</location>
    </subcellularLocation>
</comment>
<evidence type="ECO:0000313" key="13">
    <source>
        <dbReference type="EMBL" id="MCJ2184530.1"/>
    </source>
</evidence>
<dbReference type="Pfam" id="PF00374">
    <property type="entry name" value="NiFeSe_Hases"/>
    <property type="match status" value="1"/>
</dbReference>
<evidence type="ECO:0000256" key="11">
    <source>
        <dbReference type="ARBA" id="ARBA00042683"/>
    </source>
</evidence>
<evidence type="ECO:0000256" key="10">
    <source>
        <dbReference type="ARBA" id="ARBA00041237"/>
    </source>
</evidence>
<gene>
    <name evidence="13" type="ORF">MTR62_17800</name>
</gene>
<dbReference type="PROSITE" id="PS00508">
    <property type="entry name" value="NI_HGENASE_L_2"/>
    <property type="match status" value="1"/>
</dbReference>
<dbReference type="SUPFAM" id="SSF56762">
    <property type="entry name" value="HydB/Nqo4-like"/>
    <property type="match status" value="1"/>
</dbReference>
<evidence type="ECO:0000313" key="14">
    <source>
        <dbReference type="Proteomes" id="UP001162881"/>
    </source>
</evidence>
<evidence type="ECO:0000256" key="7">
    <source>
        <dbReference type="ARBA" id="ARBA00023002"/>
    </source>
</evidence>
<keyword evidence="14" id="KW-1185">Reference proteome</keyword>
<evidence type="ECO:0000256" key="6">
    <source>
        <dbReference type="ARBA" id="ARBA00022723"/>
    </source>
</evidence>
<dbReference type="PANTHER" id="PTHR42958:SF2">
    <property type="entry name" value="UPTAKE HYDROGENASE LARGE SUBUNIT"/>
    <property type="match status" value="1"/>
</dbReference>
<evidence type="ECO:0000256" key="8">
    <source>
        <dbReference type="ARBA" id="ARBA00037655"/>
    </source>
</evidence>
<comment type="caution">
    <text evidence="13">The sequence shown here is derived from an EMBL/GenBank/DDBJ whole genome shotgun (WGS) entry which is preliminary data.</text>
</comment>
<name>A0ABT0BHY2_9SPHN</name>
<comment type="cofactor">
    <cofactor evidence="1">
        <name>Ni(2+)</name>
        <dbReference type="ChEBI" id="CHEBI:49786"/>
    </cofactor>
</comment>
<dbReference type="PROSITE" id="PS00507">
    <property type="entry name" value="NI_HGENASE_L_1"/>
    <property type="match status" value="1"/>
</dbReference>